<name>A0A6L2KZI2_TANCI</name>
<evidence type="ECO:0000313" key="4">
    <source>
        <dbReference type="EMBL" id="GEU53967.1"/>
    </source>
</evidence>
<feature type="region of interest" description="Disordered" evidence="2">
    <location>
        <begin position="1087"/>
        <end position="1134"/>
    </location>
</feature>
<dbReference type="PANTHER" id="PTHR11439:SF495">
    <property type="entry name" value="REVERSE TRANSCRIPTASE, RNA-DEPENDENT DNA POLYMERASE-RELATED"/>
    <property type="match status" value="1"/>
</dbReference>
<evidence type="ECO:0000259" key="3">
    <source>
        <dbReference type="Pfam" id="PF07727"/>
    </source>
</evidence>
<feature type="compositionally biased region" description="Polar residues" evidence="2">
    <location>
        <begin position="1124"/>
        <end position="1134"/>
    </location>
</feature>
<sequence length="1134" mass="125896">MVLLGECFGTVQTLSSQTKFPLSGFGLYLRLLTPYVSLRDKDLQESKDPRVMRIEQYFLMTDYSLWEIILNGDSPIPIRVIDGVGQPVAPTTAEQRLARKNELKARGTLLMALPDKHQLKFNIHKDVKSLMEAIKKWFGGNKKTKKRNKTDLEDQSLDDLFNSLKIYEVEVKSSSSTSPTTQNIAFVSSQNTDNTNESVSAVTSVSAAGSKVHVSALPNVDTLSDAIEEEPTNYALMAFTSSSSSSSDNEVASCSKACTKAYATLQSHYDKLTNDLRKSQFDGLSYKTVDLRKKFENAEQERDELKLKLENFQTSSKNLSQLLASQTNDKTRLAYDNQVFNSTVFDCDEMFSFDSDVSMPTSPVYDRYKSGEGYQAVPPPYTGTFMPPKLDLVFHDAPTVNETVHTTFNVEPKDKSEGEPMPPQKAPSFVQTSEHVKTPRPSVKHVVPTAVLTRSRLVPLSTARLVTTVVPPTKVHHQRPPTHGNPQHSLKDNGVIDSRCSRHMAGNISYLFDFKAINGGYVAFGGNPKGGKITDPLGKFDGKADEGFLVEYFVSSKAFRVFNSRTRIVQETLHINFLENQPNVAESGPTWLFDIDTLTKSMNYQQVITGNQPNSSAVKEPESEVHVSLSISAKTKKHDDKTNKEAKGKSSVELSIGVRNLSEEFEDFSNNSINGGVNAASTPVPAVRQNSTNSTNTFSAAGPSNTIVSPTLRKSSYVDPSQYPDDPNMPALEDITYYDDEEDVGAEADFSTFETSIPVNPIPTTRVYKDHLEEGIEYEEVFALVARIEAIKLFLAYASFIGFMVYKMDVKSAFLYKTIKEEVYVCQPPGFEDPDYPDKVYKVVKALYGLHQAPRAWKFGLIDGKSANTPIDTEKPLLKDPDGEDVDVHTYRYLKGKPHLGLWYPKDSPFNLVAYSNSNHVGASLDKKSTTRGYQFLGCRLISWQCKKQTVVATSSTEAEYVATASCYAQVLWIQNQLLDYGRKVIITEDTVRPALRLDDTESVDCFPNEEIFSELERMGFLQLMINAQVVDLSSHTTKYTSPDLTQKVFANMRRVGKGFSEVDTPLFEGMLVPQQVQVDIDAAAEDEDVAKPTSPTPATTLPSPQELIPSTSHVAPTPPPSPHQSLIAQPSLP</sequence>
<dbReference type="Pfam" id="PF07727">
    <property type="entry name" value="RVT_2"/>
    <property type="match status" value="1"/>
</dbReference>
<comment type="caution">
    <text evidence="4">The sequence shown here is derived from an EMBL/GenBank/DDBJ whole genome shotgun (WGS) entry which is preliminary data.</text>
</comment>
<dbReference type="AlphaFoldDB" id="A0A6L2KZI2"/>
<feature type="coiled-coil region" evidence="1">
    <location>
        <begin position="288"/>
        <end position="322"/>
    </location>
</feature>
<dbReference type="InterPro" id="IPR013103">
    <property type="entry name" value="RVT_2"/>
</dbReference>
<gene>
    <name evidence="4" type="ORF">Tci_025945</name>
</gene>
<organism evidence="4">
    <name type="scientific">Tanacetum cinerariifolium</name>
    <name type="common">Dalmatian daisy</name>
    <name type="synonym">Chrysanthemum cinerariifolium</name>
    <dbReference type="NCBI Taxonomy" id="118510"/>
    <lineage>
        <taxon>Eukaryota</taxon>
        <taxon>Viridiplantae</taxon>
        <taxon>Streptophyta</taxon>
        <taxon>Embryophyta</taxon>
        <taxon>Tracheophyta</taxon>
        <taxon>Spermatophyta</taxon>
        <taxon>Magnoliopsida</taxon>
        <taxon>eudicotyledons</taxon>
        <taxon>Gunneridae</taxon>
        <taxon>Pentapetalae</taxon>
        <taxon>asterids</taxon>
        <taxon>campanulids</taxon>
        <taxon>Asterales</taxon>
        <taxon>Asteraceae</taxon>
        <taxon>Asteroideae</taxon>
        <taxon>Anthemideae</taxon>
        <taxon>Anthemidinae</taxon>
        <taxon>Tanacetum</taxon>
    </lineage>
</organism>
<protein>
    <submittedName>
        <fullName evidence="4">Retrovirus-related Pol polyprotein from transposon TNT 1-94</fullName>
    </submittedName>
</protein>
<feature type="domain" description="Reverse transcriptase Ty1/copia-type" evidence="3">
    <location>
        <begin position="775"/>
        <end position="859"/>
    </location>
</feature>
<feature type="compositionally biased region" description="Low complexity" evidence="2">
    <location>
        <begin position="1093"/>
        <end position="1105"/>
    </location>
</feature>
<dbReference type="CDD" id="cd09272">
    <property type="entry name" value="RNase_HI_RT_Ty1"/>
    <property type="match status" value="1"/>
</dbReference>
<reference evidence="4" key="1">
    <citation type="journal article" date="2019" name="Sci. Rep.">
        <title>Draft genome of Tanacetum cinerariifolium, the natural source of mosquito coil.</title>
        <authorList>
            <person name="Yamashiro T."/>
            <person name="Shiraishi A."/>
            <person name="Satake H."/>
            <person name="Nakayama K."/>
        </authorList>
    </citation>
    <scope>NUCLEOTIDE SEQUENCE</scope>
</reference>
<proteinExistence type="predicted"/>
<dbReference type="EMBL" id="BKCJ010003256">
    <property type="protein sequence ID" value="GEU53967.1"/>
    <property type="molecule type" value="Genomic_DNA"/>
</dbReference>
<accession>A0A6L2KZI2</accession>
<feature type="compositionally biased region" description="Basic and acidic residues" evidence="2">
    <location>
        <begin position="637"/>
        <end position="650"/>
    </location>
</feature>
<evidence type="ECO:0000256" key="2">
    <source>
        <dbReference type="SAM" id="MobiDB-lite"/>
    </source>
</evidence>
<keyword evidence="1" id="KW-0175">Coiled coil</keyword>
<feature type="region of interest" description="Disordered" evidence="2">
    <location>
        <begin position="631"/>
        <end position="652"/>
    </location>
</feature>
<evidence type="ECO:0000256" key="1">
    <source>
        <dbReference type="SAM" id="Coils"/>
    </source>
</evidence>
<dbReference type="PANTHER" id="PTHR11439">
    <property type="entry name" value="GAG-POL-RELATED RETROTRANSPOSON"/>
    <property type="match status" value="1"/>
</dbReference>